<organism evidence="18 19">
    <name type="scientific">Paramuricea clavata</name>
    <name type="common">Red gorgonian</name>
    <name type="synonym">Violescent sea-whip</name>
    <dbReference type="NCBI Taxonomy" id="317549"/>
    <lineage>
        <taxon>Eukaryota</taxon>
        <taxon>Metazoa</taxon>
        <taxon>Cnidaria</taxon>
        <taxon>Anthozoa</taxon>
        <taxon>Octocorallia</taxon>
        <taxon>Malacalcyonacea</taxon>
        <taxon>Plexauridae</taxon>
        <taxon>Paramuricea</taxon>
    </lineage>
</organism>
<feature type="transmembrane region" description="Helical" evidence="17">
    <location>
        <begin position="279"/>
        <end position="299"/>
    </location>
</feature>
<dbReference type="Pfam" id="PF00209">
    <property type="entry name" value="SNF"/>
    <property type="match status" value="1"/>
</dbReference>
<feature type="transmembrane region" description="Helical" evidence="17">
    <location>
        <begin position="319"/>
        <end position="341"/>
    </location>
</feature>
<feature type="transmembrane region" description="Helical" evidence="17">
    <location>
        <begin position="167"/>
        <end position="195"/>
    </location>
</feature>
<evidence type="ECO:0000256" key="3">
    <source>
        <dbReference type="ARBA" id="ARBA00022475"/>
    </source>
</evidence>
<name>A0A6S7FUU5_PARCT</name>
<feature type="binding site" evidence="13">
    <location>
        <position position="104"/>
    </location>
    <ligand>
        <name>Na(+)</name>
        <dbReference type="ChEBI" id="CHEBI:29101"/>
        <label>1</label>
    </ligand>
</feature>
<keyword evidence="8 17" id="KW-1133">Transmembrane helix</keyword>
<feature type="binding site" evidence="13">
    <location>
        <position position="464"/>
    </location>
    <ligand>
        <name>Na(+)</name>
        <dbReference type="ChEBI" id="CHEBI:29101"/>
        <label>1</label>
    </ligand>
</feature>
<evidence type="ECO:0000256" key="12">
    <source>
        <dbReference type="ARBA" id="ARBA00023180"/>
    </source>
</evidence>
<comment type="subcellular location">
    <subcellularLocation>
        <location evidence="1">Cell membrane</location>
        <topology evidence="1">Multi-pass membrane protein</topology>
    </subcellularLocation>
</comment>
<dbReference type="PANTHER" id="PTHR11616:SF320">
    <property type="entry name" value="SODIUM-DEPENDENT NORADRENALINE TRANSPORTER"/>
    <property type="match status" value="1"/>
</dbReference>
<dbReference type="SUPFAM" id="SSF161070">
    <property type="entry name" value="SNF-like"/>
    <property type="match status" value="1"/>
</dbReference>
<keyword evidence="4 15" id="KW-0812">Transmembrane</keyword>
<evidence type="ECO:0000256" key="15">
    <source>
        <dbReference type="RuleBase" id="RU003732"/>
    </source>
</evidence>
<feature type="transmembrane region" description="Helical" evidence="17">
    <location>
        <begin position="125"/>
        <end position="146"/>
    </location>
</feature>
<dbReference type="PROSITE" id="PS00610">
    <property type="entry name" value="NA_NEUROTRAN_SYMP_1"/>
    <property type="match status" value="1"/>
</dbReference>
<evidence type="ECO:0000313" key="19">
    <source>
        <dbReference type="Proteomes" id="UP001152795"/>
    </source>
</evidence>
<dbReference type="GO" id="GO:0090493">
    <property type="term" value="P:catecholamine uptake"/>
    <property type="evidence" value="ECO:0007669"/>
    <property type="project" value="UniProtKB-ARBA"/>
</dbReference>
<keyword evidence="9 13" id="KW-0915">Sodium</keyword>
<keyword evidence="5 13" id="KW-0479">Metal-binding</keyword>
<dbReference type="GO" id="GO:0005886">
    <property type="term" value="C:plasma membrane"/>
    <property type="evidence" value="ECO:0007669"/>
    <property type="project" value="UniProtKB-SubCell"/>
</dbReference>
<evidence type="ECO:0000256" key="14">
    <source>
        <dbReference type="PIRSR" id="PIRSR600175-2"/>
    </source>
</evidence>
<keyword evidence="3" id="KW-1003">Cell membrane</keyword>
<comment type="caution">
    <text evidence="18">The sequence shown here is derived from an EMBL/GenBank/DDBJ whole genome shotgun (WGS) entry which is preliminary data.</text>
</comment>
<dbReference type="OrthoDB" id="6581954at2759"/>
<evidence type="ECO:0000256" key="6">
    <source>
        <dbReference type="ARBA" id="ARBA00022775"/>
    </source>
</evidence>
<dbReference type="PRINTS" id="PR00176">
    <property type="entry name" value="NANEUSMPORT"/>
</dbReference>
<feature type="transmembrane region" description="Helical" evidence="17">
    <location>
        <begin position="390"/>
        <end position="414"/>
    </location>
</feature>
<evidence type="ECO:0000256" key="10">
    <source>
        <dbReference type="ARBA" id="ARBA00023136"/>
    </source>
</evidence>
<dbReference type="GO" id="GO:0008504">
    <property type="term" value="F:monoamine transmembrane transporter activity"/>
    <property type="evidence" value="ECO:0007669"/>
    <property type="project" value="UniProtKB-ARBA"/>
</dbReference>
<comment type="similarity">
    <text evidence="15">Belongs to the sodium:neurotransmitter symporter (SNF) (TC 2.A.22) family.</text>
</comment>
<dbReference type="GO" id="GO:0015378">
    <property type="term" value="F:sodium:chloride symporter activity"/>
    <property type="evidence" value="ECO:0007669"/>
    <property type="project" value="UniProtKB-ARBA"/>
</dbReference>
<evidence type="ECO:0000256" key="13">
    <source>
        <dbReference type="PIRSR" id="PIRSR600175-1"/>
    </source>
</evidence>
<feature type="binding site" evidence="13">
    <location>
        <position position="396"/>
    </location>
    <ligand>
        <name>Na(+)</name>
        <dbReference type="ChEBI" id="CHEBI:29101"/>
        <label>1</label>
    </ligand>
</feature>
<keyword evidence="19" id="KW-1185">Reference proteome</keyword>
<reference evidence="18" key="1">
    <citation type="submission" date="2020-04" db="EMBL/GenBank/DDBJ databases">
        <authorList>
            <person name="Alioto T."/>
            <person name="Alioto T."/>
            <person name="Gomez Garrido J."/>
        </authorList>
    </citation>
    <scope>NUCLEOTIDE SEQUENCE</scope>
    <source>
        <strain evidence="18">A484AB</strain>
    </source>
</reference>
<proteinExistence type="inferred from homology"/>
<feature type="transmembrane region" description="Helical" evidence="17">
    <location>
        <begin position="490"/>
        <end position="515"/>
    </location>
</feature>
<dbReference type="GO" id="GO:0046872">
    <property type="term" value="F:metal ion binding"/>
    <property type="evidence" value="ECO:0007669"/>
    <property type="project" value="UniProtKB-KW"/>
</dbReference>
<keyword evidence="2 15" id="KW-0813">Transport</keyword>
<evidence type="ECO:0000256" key="11">
    <source>
        <dbReference type="ARBA" id="ARBA00023157"/>
    </source>
</evidence>
<keyword evidence="12" id="KW-0325">Glycoprotein</keyword>
<feature type="binding site" evidence="13">
    <location>
        <position position="465"/>
    </location>
    <ligand>
        <name>Na(+)</name>
        <dbReference type="ChEBI" id="CHEBI:29101"/>
        <label>1</label>
    </ligand>
</feature>
<evidence type="ECO:0000256" key="5">
    <source>
        <dbReference type="ARBA" id="ARBA00022723"/>
    </source>
</evidence>
<keyword evidence="6" id="KW-0532">Neurotransmitter transport</keyword>
<accession>A0A6S7FUU5</accession>
<feature type="transmembrane region" description="Helical" evidence="17">
    <location>
        <begin position="521"/>
        <end position="542"/>
    </location>
</feature>
<dbReference type="NCBIfam" id="NF037979">
    <property type="entry name" value="Na_transp"/>
    <property type="match status" value="1"/>
</dbReference>
<feature type="transmembrane region" description="Helical" evidence="17">
    <location>
        <begin position="604"/>
        <end position="625"/>
    </location>
</feature>
<dbReference type="PROSITE" id="PS50267">
    <property type="entry name" value="NA_NEUROTRAN_SYMP_3"/>
    <property type="match status" value="1"/>
</dbReference>
<evidence type="ECO:0000313" key="18">
    <source>
        <dbReference type="EMBL" id="CAB3981103.1"/>
    </source>
</evidence>
<keyword evidence="11 14" id="KW-1015">Disulfide bond</keyword>
<dbReference type="PANTHER" id="PTHR11616">
    <property type="entry name" value="SODIUM/CHLORIDE DEPENDENT TRANSPORTER"/>
    <property type="match status" value="1"/>
</dbReference>
<dbReference type="InterPro" id="IPR037272">
    <property type="entry name" value="SNS_sf"/>
</dbReference>
<dbReference type="InterPro" id="IPR000175">
    <property type="entry name" value="Na/ntran_symport"/>
</dbReference>
<feature type="binding site" evidence="13">
    <location>
        <position position="461"/>
    </location>
    <ligand>
        <name>Na(+)</name>
        <dbReference type="ChEBI" id="CHEBI:29101"/>
        <label>1</label>
    </ligand>
</feature>
<feature type="transmembrane region" description="Helical" evidence="17">
    <location>
        <begin position="353"/>
        <end position="378"/>
    </location>
</feature>
<feature type="region of interest" description="Disordered" evidence="16">
    <location>
        <begin position="1"/>
        <end position="41"/>
    </location>
</feature>
<dbReference type="GO" id="GO:0006836">
    <property type="term" value="P:neurotransmitter transport"/>
    <property type="evidence" value="ECO:0007669"/>
    <property type="project" value="UniProtKB-KW"/>
</dbReference>
<dbReference type="Proteomes" id="UP001152795">
    <property type="component" value="Unassembled WGS sequence"/>
</dbReference>
<feature type="transmembrane region" description="Helical" evidence="17">
    <location>
        <begin position="95"/>
        <end position="113"/>
    </location>
</feature>
<feature type="binding site" evidence="13">
    <location>
        <position position="101"/>
    </location>
    <ligand>
        <name>Na(+)</name>
        <dbReference type="ChEBI" id="CHEBI:29101"/>
        <label>1</label>
    </ligand>
</feature>
<evidence type="ECO:0000256" key="8">
    <source>
        <dbReference type="ARBA" id="ARBA00022989"/>
    </source>
</evidence>
<evidence type="ECO:0000256" key="1">
    <source>
        <dbReference type="ARBA" id="ARBA00004651"/>
    </source>
</evidence>
<evidence type="ECO:0000256" key="4">
    <source>
        <dbReference type="ARBA" id="ARBA00022692"/>
    </source>
</evidence>
<keyword evidence="7 15" id="KW-0769">Symport</keyword>
<keyword evidence="10 17" id="KW-0472">Membrane</keyword>
<gene>
    <name evidence="18" type="ORF">PACLA_8A089574</name>
</gene>
<evidence type="ECO:0000256" key="16">
    <source>
        <dbReference type="SAM" id="MobiDB-lite"/>
    </source>
</evidence>
<feature type="disulfide bond" evidence="14">
    <location>
        <begin position="207"/>
        <end position="216"/>
    </location>
</feature>
<evidence type="ECO:0000256" key="2">
    <source>
        <dbReference type="ARBA" id="ARBA00022448"/>
    </source>
</evidence>
<feature type="binding site" evidence="13">
    <location>
        <position position="364"/>
    </location>
    <ligand>
        <name>Na(+)</name>
        <dbReference type="ChEBI" id="CHEBI:29101"/>
        <label>1</label>
    </ligand>
</feature>
<feature type="transmembrane region" description="Helical" evidence="17">
    <location>
        <begin position="562"/>
        <end position="584"/>
    </location>
</feature>
<feature type="binding site" evidence="13">
    <location>
        <position position="108"/>
    </location>
    <ligand>
        <name>Na(+)</name>
        <dbReference type="ChEBI" id="CHEBI:29101"/>
        <label>1</label>
    </ligand>
</feature>
<evidence type="ECO:0000256" key="7">
    <source>
        <dbReference type="ARBA" id="ARBA00022847"/>
    </source>
</evidence>
<evidence type="ECO:0000256" key="17">
    <source>
        <dbReference type="SAM" id="Phobius"/>
    </source>
</evidence>
<evidence type="ECO:0000256" key="9">
    <source>
        <dbReference type="ARBA" id="ARBA00023053"/>
    </source>
</evidence>
<dbReference type="AlphaFoldDB" id="A0A6S7FUU5"/>
<dbReference type="GO" id="GO:0006865">
    <property type="term" value="P:amino acid transport"/>
    <property type="evidence" value="ECO:0007669"/>
    <property type="project" value="TreeGrafter"/>
</dbReference>
<dbReference type="EMBL" id="CACRXK020000353">
    <property type="protein sequence ID" value="CAB3981103.1"/>
    <property type="molecule type" value="Genomic_DNA"/>
</dbReference>
<sequence>MDEKIEANGKNIELQMTEGKDEPMKEATGSEQPQLGSSAAAKLNLGATMDEPLTSKSIQLHEKDETPHAFAPNGDETNLSENIDERETWSTKLDFMLSIIGYCVGLGNVWRFPYLCYKNGGATFLIPYFLMLALCGIPMMLTEFSLGQFLSLGPPSTFATICRLARGVGMAMMMISFLVSTYYNVIICWSVVYLFSSFASDVPWKDCDSEWASDKCSTVDERRNMNDLLKNCTNGTLRINATYLLNCTSDVSKLIPSSLEYFNNHVLGKTDGIDDMGDFRWKICLSLLFCWTVVFLCLFKGVKTSGKVVWVTATMPYVVLFILFIRGVTLEGAGIGIEFYLKPKWSKLLDVKVWVAAASQIFYSLGVGWGTVLVYGSYNKFTNNCVFDAIVVSCINCGSSFFAGFVVFSVLGFVSHQLNVDIDKVATSGPGLAFNVYPEAISQLPISPLWAILFFLMLFTLGLDSQFGTLECIIAGVADEWGGKFKKYKSWFTAFICYLLFFLALPMCTGGGIYILNLLDFQAGGISLIFLAFVEVLVVGWAYGANRLGGNIETMTGKRPPFYFIICWKLITPLLLLIILISTIVQWEGITLDDYKYPPWAEFIGWLIALASMLLVPGFAIYEVYHARGLTIREKISKSFQPNNDLILEIEQRQVSTIKSIPD</sequence>
<feature type="transmembrane region" description="Helical" evidence="17">
    <location>
        <begin position="449"/>
        <end position="478"/>
    </location>
</feature>
<protein>
    <recommendedName>
        <fullName evidence="15">Transporter</fullName>
    </recommendedName>
</protein>